<feature type="domain" description="Integrase catalytic" evidence="2">
    <location>
        <begin position="320"/>
        <end position="496"/>
    </location>
</feature>
<dbReference type="Pfam" id="PF25597">
    <property type="entry name" value="SH3_retrovirus"/>
    <property type="match status" value="1"/>
</dbReference>
<keyword evidence="4" id="KW-1185">Reference proteome</keyword>
<dbReference type="Gene3D" id="3.30.420.10">
    <property type="entry name" value="Ribonuclease H-like superfamily/Ribonuclease H"/>
    <property type="match status" value="1"/>
</dbReference>
<evidence type="ECO:0000313" key="3">
    <source>
        <dbReference type="EMBL" id="RDX73620.1"/>
    </source>
</evidence>
<dbReference type="Pfam" id="PF13976">
    <property type="entry name" value="gag_pre-integrs"/>
    <property type="match status" value="1"/>
</dbReference>
<dbReference type="InterPro" id="IPR057670">
    <property type="entry name" value="SH3_retrovirus"/>
</dbReference>
<dbReference type="InterPro" id="IPR025724">
    <property type="entry name" value="GAG-pre-integrase_dom"/>
</dbReference>
<gene>
    <name evidence="3" type="ORF">CR513_46744</name>
</gene>
<keyword evidence="1" id="KW-0645">Protease</keyword>
<dbReference type="PROSITE" id="PS50994">
    <property type="entry name" value="INTEGRASE"/>
    <property type="match status" value="1"/>
</dbReference>
<dbReference type="Pfam" id="PF14223">
    <property type="entry name" value="Retrotran_gag_2"/>
    <property type="match status" value="1"/>
</dbReference>
<dbReference type="AlphaFoldDB" id="A0A371F5N5"/>
<sequence length="634" mass="72810">MKNGESINDYFAQTLTIANKMRMYGEKVFDLSIIEKILCSMTLRYNYVVCSIEESHNLDSMTVDELQSSLLVHEQRMNDHNSHEEQVLKVVQDEASIGRGRGKNVFRGGVTRERGRGRGGIQPIDRATIQYYYYHEFEHFQRVKAQRSHKIAKQTMLKLVKKQCYSWHNIQQMISQMLKRCGCNNHMTGRKDWFSSIVSSFYDEVKLGNNFVLKVAGKGIVKLLINEVMHLINDVFYVLELKNNLFSIGQFMEKGLSIEMKLSHNYSSSMPPAQVWHSCYGHLSYSGLKTLLEHDMVKGLPTFKSPTQFCEHCLKGKHQRDLFPQQSNWYASQLLQLIHFDICGPINPTSYGNKRYILTFIDDLSRKVWVYFLVEKGEALDVFKKFKALVEKQVGVSIQILHTDRGGEYTSKEFVEFLNEQGIQRQLIASYTPQQNGVAKRKNQTIISMVQSALIGRGVPRSFWPKVVNWVIHILNRSPTLVVKNITPKETWSGMKPFVSYFRIFGYIGFVHVPDQKRSKLDDKSTKYVLLGVSEESKAYKLYDSINKKIHIGRDIKFQLDVAWDWGEAKTSRMLDANKLNPMEESCQAAEEVIQTSLNDAAATTSTIVPNSTSNLSDLSLRGVKVLIEGRARK</sequence>
<proteinExistence type="predicted"/>
<name>A0A371F5N5_MUCPR</name>
<dbReference type="PANTHER" id="PTHR42648:SF18">
    <property type="entry name" value="RETROTRANSPOSON, UNCLASSIFIED-LIKE PROTEIN"/>
    <property type="match status" value="1"/>
</dbReference>
<dbReference type="OrthoDB" id="1431570at2759"/>
<dbReference type="Proteomes" id="UP000257109">
    <property type="component" value="Unassembled WGS sequence"/>
</dbReference>
<reference evidence="3" key="1">
    <citation type="submission" date="2018-05" db="EMBL/GenBank/DDBJ databases">
        <title>Draft genome of Mucuna pruriens seed.</title>
        <authorList>
            <person name="Nnadi N.E."/>
            <person name="Vos R."/>
            <person name="Hasami M.H."/>
            <person name="Devisetty U.K."/>
            <person name="Aguiy J.C."/>
        </authorList>
    </citation>
    <scope>NUCLEOTIDE SEQUENCE [LARGE SCALE GENOMIC DNA]</scope>
    <source>
        <strain evidence="3">JCA_2017</strain>
    </source>
</reference>
<comment type="caution">
    <text evidence="3">The sequence shown here is derived from an EMBL/GenBank/DDBJ whole genome shotgun (WGS) entry which is preliminary data.</text>
</comment>
<evidence type="ECO:0000259" key="2">
    <source>
        <dbReference type="PROSITE" id="PS50994"/>
    </source>
</evidence>
<dbReference type="GO" id="GO:0008233">
    <property type="term" value="F:peptidase activity"/>
    <property type="evidence" value="ECO:0007669"/>
    <property type="project" value="UniProtKB-KW"/>
</dbReference>
<dbReference type="Pfam" id="PF22936">
    <property type="entry name" value="Pol_BBD"/>
    <property type="match status" value="1"/>
</dbReference>
<dbReference type="InterPro" id="IPR001584">
    <property type="entry name" value="Integrase_cat-core"/>
</dbReference>
<dbReference type="GO" id="GO:0015074">
    <property type="term" value="P:DNA integration"/>
    <property type="evidence" value="ECO:0007669"/>
    <property type="project" value="InterPro"/>
</dbReference>
<protein>
    <recommendedName>
        <fullName evidence="2">Integrase catalytic domain-containing protein</fullName>
    </recommendedName>
</protein>
<dbReference type="GO" id="GO:0006508">
    <property type="term" value="P:proteolysis"/>
    <property type="evidence" value="ECO:0007669"/>
    <property type="project" value="UniProtKB-KW"/>
</dbReference>
<dbReference type="InterPro" id="IPR054722">
    <property type="entry name" value="PolX-like_BBD"/>
</dbReference>
<dbReference type="SUPFAM" id="SSF53098">
    <property type="entry name" value="Ribonuclease H-like"/>
    <property type="match status" value="1"/>
</dbReference>
<dbReference type="EMBL" id="QJKJ01010458">
    <property type="protein sequence ID" value="RDX73620.1"/>
    <property type="molecule type" value="Genomic_DNA"/>
</dbReference>
<dbReference type="Pfam" id="PF00665">
    <property type="entry name" value="rve"/>
    <property type="match status" value="1"/>
</dbReference>
<organism evidence="3 4">
    <name type="scientific">Mucuna pruriens</name>
    <name type="common">Velvet bean</name>
    <name type="synonym">Dolichos pruriens</name>
    <dbReference type="NCBI Taxonomy" id="157652"/>
    <lineage>
        <taxon>Eukaryota</taxon>
        <taxon>Viridiplantae</taxon>
        <taxon>Streptophyta</taxon>
        <taxon>Embryophyta</taxon>
        <taxon>Tracheophyta</taxon>
        <taxon>Spermatophyta</taxon>
        <taxon>Magnoliopsida</taxon>
        <taxon>eudicotyledons</taxon>
        <taxon>Gunneridae</taxon>
        <taxon>Pentapetalae</taxon>
        <taxon>rosids</taxon>
        <taxon>fabids</taxon>
        <taxon>Fabales</taxon>
        <taxon>Fabaceae</taxon>
        <taxon>Papilionoideae</taxon>
        <taxon>50 kb inversion clade</taxon>
        <taxon>NPAAA clade</taxon>
        <taxon>indigoferoid/millettioid clade</taxon>
        <taxon>Phaseoleae</taxon>
        <taxon>Mucuna</taxon>
    </lineage>
</organism>
<dbReference type="InterPro" id="IPR012337">
    <property type="entry name" value="RNaseH-like_sf"/>
</dbReference>
<dbReference type="GO" id="GO:0003676">
    <property type="term" value="F:nucleic acid binding"/>
    <property type="evidence" value="ECO:0007669"/>
    <property type="project" value="InterPro"/>
</dbReference>
<accession>A0A371F5N5</accession>
<keyword evidence="1" id="KW-0378">Hydrolase</keyword>
<feature type="non-terminal residue" evidence="3">
    <location>
        <position position="1"/>
    </location>
</feature>
<dbReference type="InterPro" id="IPR036397">
    <property type="entry name" value="RNaseH_sf"/>
</dbReference>
<dbReference type="PANTHER" id="PTHR42648">
    <property type="entry name" value="TRANSPOSASE, PUTATIVE-RELATED"/>
    <property type="match status" value="1"/>
</dbReference>
<evidence type="ECO:0000313" key="4">
    <source>
        <dbReference type="Proteomes" id="UP000257109"/>
    </source>
</evidence>
<evidence type="ECO:0000256" key="1">
    <source>
        <dbReference type="ARBA" id="ARBA00022670"/>
    </source>
</evidence>
<dbReference type="InterPro" id="IPR039537">
    <property type="entry name" value="Retrotran_Ty1/copia-like"/>
</dbReference>